<reference evidence="1" key="2">
    <citation type="submission" date="2015-06" db="UniProtKB">
        <authorList>
            <consortium name="EnsemblPlants"/>
        </authorList>
    </citation>
    <scope>IDENTIFICATION</scope>
</reference>
<protein>
    <submittedName>
        <fullName evidence="1">Uncharacterized protein</fullName>
    </submittedName>
</protein>
<evidence type="ECO:0000313" key="1">
    <source>
        <dbReference type="EnsemblPlants" id="Bo24163s010.1"/>
    </source>
</evidence>
<keyword evidence="2" id="KW-1185">Reference proteome</keyword>
<name>A0A0D3AGS2_BRAOL</name>
<dbReference type="AlphaFoldDB" id="A0A0D3AGS2"/>
<dbReference type="HOGENOM" id="CLU_3127163_0_0_1"/>
<organism evidence="1 2">
    <name type="scientific">Brassica oleracea var. oleracea</name>
    <dbReference type="NCBI Taxonomy" id="109376"/>
    <lineage>
        <taxon>Eukaryota</taxon>
        <taxon>Viridiplantae</taxon>
        <taxon>Streptophyta</taxon>
        <taxon>Embryophyta</taxon>
        <taxon>Tracheophyta</taxon>
        <taxon>Spermatophyta</taxon>
        <taxon>Magnoliopsida</taxon>
        <taxon>eudicotyledons</taxon>
        <taxon>Gunneridae</taxon>
        <taxon>Pentapetalae</taxon>
        <taxon>rosids</taxon>
        <taxon>malvids</taxon>
        <taxon>Brassicales</taxon>
        <taxon>Brassicaceae</taxon>
        <taxon>Brassiceae</taxon>
        <taxon>Brassica</taxon>
    </lineage>
</organism>
<reference evidence="1" key="1">
    <citation type="journal article" date="2014" name="Genome Biol.">
        <title>Transcriptome and methylome profiling reveals relics of genome dominance in the mesopolyploid Brassica oleracea.</title>
        <authorList>
            <person name="Parkin I.A."/>
            <person name="Koh C."/>
            <person name="Tang H."/>
            <person name="Robinson S.J."/>
            <person name="Kagale S."/>
            <person name="Clarke W.E."/>
            <person name="Town C.D."/>
            <person name="Nixon J."/>
            <person name="Krishnakumar V."/>
            <person name="Bidwell S.L."/>
            <person name="Denoeud F."/>
            <person name="Belcram H."/>
            <person name="Links M.G."/>
            <person name="Just J."/>
            <person name="Clarke C."/>
            <person name="Bender T."/>
            <person name="Huebert T."/>
            <person name="Mason A.S."/>
            <person name="Pires J.C."/>
            <person name="Barker G."/>
            <person name="Moore J."/>
            <person name="Walley P.G."/>
            <person name="Manoli S."/>
            <person name="Batley J."/>
            <person name="Edwards D."/>
            <person name="Nelson M.N."/>
            <person name="Wang X."/>
            <person name="Paterson A.H."/>
            <person name="King G."/>
            <person name="Bancroft I."/>
            <person name="Chalhoub B."/>
            <person name="Sharpe A.G."/>
        </authorList>
    </citation>
    <scope>NUCLEOTIDE SEQUENCE [LARGE SCALE GENOMIC DNA]</scope>
    <source>
        <strain evidence="1">cv. TO1000</strain>
    </source>
</reference>
<dbReference type="Proteomes" id="UP000032141">
    <property type="component" value="Unassembled WGS sequence"/>
</dbReference>
<dbReference type="EnsemblPlants" id="Bo24163s010.1">
    <property type="protein sequence ID" value="Bo24163s010.1"/>
    <property type="gene ID" value="Bo24163s010"/>
</dbReference>
<sequence>MREHTDHPFSVPRLYHRKLNHSLTDLLLSARLCHQIFAAVHLLCRQQSDP</sequence>
<proteinExistence type="predicted"/>
<accession>A0A0D3AGS2</accession>
<evidence type="ECO:0000313" key="2">
    <source>
        <dbReference type="Proteomes" id="UP000032141"/>
    </source>
</evidence>
<dbReference type="Gramene" id="Bo24163s010.1">
    <property type="protein sequence ID" value="Bo24163s010.1"/>
    <property type="gene ID" value="Bo24163s010"/>
</dbReference>